<dbReference type="GeneID" id="98178155"/>
<comment type="caution">
    <text evidence="1">The sequence shown here is derived from an EMBL/GenBank/DDBJ whole genome shotgun (WGS) entry which is preliminary data.</text>
</comment>
<proteinExistence type="predicted"/>
<evidence type="ECO:0000313" key="1">
    <source>
        <dbReference type="EMBL" id="GAB1317202.1"/>
    </source>
</evidence>
<reference evidence="1 2" key="1">
    <citation type="submission" date="2024-09" db="EMBL/GenBank/DDBJ databases">
        <title>Itraconazole resistance in Madurella fahalii resulting from another homologue of gene encoding cytochrome P450 14-alpha sterol demethylase (CYP51).</title>
        <authorList>
            <person name="Yoshioka I."/>
            <person name="Fahal A.H."/>
            <person name="Kaneko S."/>
            <person name="Yaguchi T."/>
        </authorList>
    </citation>
    <scope>NUCLEOTIDE SEQUENCE [LARGE SCALE GENOMIC DNA]</scope>
    <source>
        <strain evidence="1 2">IFM 68171</strain>
    </source>
</reference>
<dbReference type="Proteomes" id="UP001628179">
    <property type="component" value="Unassembled WGS sequence"/>
</dbReference>
<dbReference type="EMBL" id="BAAFSV010000004">
    <property type="protein sequence ID" value="GAB1317202.1"/>
    <property type="molecule type" value="Genomic_DNA"/>
</dbReference>
<sequence>MIRNILRILQPTGLDHEGKRLVVAWPHKDDLGGCIHIPCEKENSWAGFLADSQDSATFAYMSRNCLETELVKCKFFVMAQRRALCDRVELKVHGSLSFPTIRKRFFVTLSNEEEKRSRIREIRSLDERDAEVVSVSTFKTDR</sequence>
<gene>
    <name evidence="1" type="ORF">MFIFM68171_07412</name>
</gene>
<dbReference type="RefSeq" id="XP_070918933.1">
    <property type="nucleotide sequence ID" value="XM_071062832.1"/>
</dbReference>
<name>A0ABQ0GHJ0_9PEZI</name>
<organism evidence="1 2">
    <name type="scientific">Madurella fahalii</name>
    <dbReference type="NCBI Taxonomy" id="1157608"/>
    <lineage>
        <taxon>Eukaryota</taxon>
        <taxon>Fungi</taxon>
        <taxon>Dikarya</taxon>
        <taxon>Ascomycota</taxon>
        <taxon>Pezizomycotina</taxon>
        <taxon>Sordariomycetes</taxon>
        <taxon>Sordariomycetidae</taxon>
        <taxon>Sordariales</taxon>
        <taxon>Sordariales incertae sedis</taxon>
        <taxon>Madurella</taxon>
    </lineage>
</organism>
<keyword evidence="2" id="KW-1185">Reference proteome</keyword>
<evidence type="ECO:0000313" key="2">
    <source>
        <dbReference type="Proteomes" id="UP001628179"/>
    </source>
</evidence>
<protein>
    <submittedName>
        <fullName evidence="1">Uncharacterized protein</fullName>
    </submittedName>
</protein>
<accession>A0ABQ0GHJ0</accession>